<evidence type="ECO:0000313" key="7">
    <source>
        <dbReference type="Proteomes" id="UP000025227"/>
    </source>
</evidence>
<evidence type="ECO:0000256" key="4">
    <source>
        <dbReference type="ARBA" id="ARBA00023136"/>
    </source>
</evidence>
<feature type="transmembrane region" description="Helical" evidence="5">
    <location>
        <begin position="264"/>
        <end position="288"/>
    </location>
</feature>
<dbReference type="OrthoDB" id="5817761at2759"/>
<dbReference type="GO" id="GO:0016020">
    <property type="term" value="C:membrane"/>
    <property type="evidence" value="ECO:0007669"/>
    <property type="project" value="UniProtKB-SubCell"/>
</dbReference>
<protein>
    <submittedName>
        <fullName evidence="8">7TM GPCR domain containing protein</fullName>
    </submittedName>
</protein>
<feature type="transmembrane region" description="Helical" evidence="5">
    <location>
        <begin position="56"/>
        <end position="80"/>
    </location>
</feature>
<dbReference type="AlphaFoldDB" id="A0A7I5E742"/>
<sequence>MNGSMDSSEDFRETLAFTIAETVLIGTVSIFGFGCNSFSFLVLIRHKAFKNSFGYLTAYEAFSNACVLLIFILWATPWTYLDIPVELHRLNTLLGQLSLLFVESSFHCCLLITVNRFIAVMYPGFYRSMFSERVTPILLLVISMISILYCCVYFIDGCNFYYDHQYSVWTFGTEPCSQMMSFYVDMCYNVFLFVIICCVDVVVFVKLRAATKKMMATSGIQGQSDNKSRHRRETRLFMQSFMVSTSYSFMILCFHLIARNTTGFSLFLCTTFVWGFSHSVGGLILIYFNPEIQRRLVDIRNFGRFLKDPVTVIAVRPTTTAMSASQK</sequence>
<dbReference type="Proteomes" id="UP000025227">
    <property type="component" value="Unplaced"/>
</dbReference>
<feature type="transmembrane region" description="Helical" evidence="5">
    <location>
        <begin position="236"/>
        <end position="258"/>
    </location>
</feature>
<accession>A0A7I5E742</accession>
<dbReference type="InterPro" id="IPR017452">
    <property type="entry name" value="GPCR_Rhodpsn_7TM"/>
</dbReference>
<dbReference type="SUPFAM" id="SSF81321">
    <property type="entry name" value="Family A G protein-coupled receptor-like"/>
    <property type="match status" value="1"/>
</dbReference>
<feature type="transmembrane region" description="Helical" evidence="5">
    <location>
        <begin position="182"/>
        <end position="205"/>
    </location>
</feature>
<dbReference type="PROSITE" id="PS50262">
    <property type="entry name" value="G_PROTEIN_RECEP_F1_2"/>
    <property type="match status" value="1"/>
</dbReference>
<dbReference type="InterPro" id="IPR019430">
    <property type="entry name" value="7TM_GPCR_serpentine_rcpt_Srx"/>
</dbReference>
<evidence type="ECO:0000256" key="3">
    <source>
        <dbReference type="ARBA" id="ARBA00022989"/>
    </source>
</evidence>
<evidence type="ECO:0000256" key="1">
    <source>
        <dbReference type="ARBA" id="ARBA00004370"/>
    </source>
</evidence>
<keyword evidence="2 5" id="KW-0812">Transmembrane</keyword>
<dbReference type="Gene3D" id="1.20.1070.10">
    <property type="entry name" value="Rhodopsin 7-helix transmembrane proteins"/>
    <property type="match status" value="1"/>
</dbReference>
<proteinExistence type="predicted"/>
<keyword evidence="7" id="KW-1185">Reference proteome</keyword>
<comment type="subcellular location">
    <subcellularLocation>
        <location evidence="1">Membrane</location>
    </subcellularLocation>
</comment>
<dbReference type="PANTHER" id="PTHR23017:SF3">
    <property type="entry name" value="G-PROTEIN COUPLED RECEPTORS FAMILY 1 PROFILE DOMAIN-CONTAINING PROTEIN"/>
    <property type="match status" value="1"/>
</dbReference>
<organism evidence="7 8">
    <name type="scientific">Haemonchus contortus</name>
    <name type="common">Barber pole worm</name>
    <dbReference type="NCBI Taxonomy" id="6289"/>
    <lineage>
        <taxon>Eukaryota</taxon>
        <taxon>Metazoa</taxon>
        <taxon>Ecdysozoa</taxon>
        <taxon>Nematoda</taxon>
        <taxon>Chromadorea</taxon>
        <taxon>Rhabditida</taxon>
        <taxon>Rhabditina</taxon>
        <taxon>Rhabditomorpha</taxon>
        <taxon>Strongyloidea</taxon>
        <taxon>Trichostrongylidae</taxon>
        <taxon>Haemonchus</taxon>
    </lineage>
</organism>
<dbReference type="WBParaSite" id="HCON_00040920-00002">
    <property type="protein sequence ID" value="HCON_00040920-00002"/>
    <property type="gene ID" value="HCON_00040920"/>
</dbReference>
<dbReference type="OMA" id="ISMFAGQ"/>
<evidence type="ECO:0000313" key="8">
    <source>
        <dbReference type="WBParaSite" id="HCON_00040920-00002"/>
    </source>
</evidence>
<feature type="domain" description="G-protein coupled receptors family 1 profile" evidence="6">
    <location>
        <begin position="35"/>
        <end position="257"/>
    </location>
</feature>
<dbReference type="PANTHER" id="PTHR23017">
    <property type="entry name" value="SERPENTINE RECEPTOR, CLASS X"/>
    <property type="match status" value="1"/>
</dbReference>
<dbReference type="CDD" id="cd00637">
    <property type="entry name" value="7tm_classA_rhodopsin-like"/>
    <property type="match status" value="1"/>
</dbReference>
<evidence type="ECO:0000256" key="2">
    <source>
        <dbReference type="ARBA" id="ARBA00022692"/>
    </source>
</evidence>
<feature type="transmembrane region" description="Helical" evidence="5">
    <location>
        <begin position="100"/>
        <end position="125"/>
    </location>
</feature>
<keyword evidence="3 5" id="KW-1133">Transmembrane helix</keyword>
<keyword evidence="4 5" id="KW-0472">Membrane</keyword>
<dbReference type="Pfam" id="PF10328">
    <property type="entry name" value="7TM_GPCR_Srx"/>
    <property type="match status" value="1"/>
</dbReference>
<feature type="transmembrane region" description="Helical" evidence="5">
    <location>
        <begin position="15"/>
        <end position="44"/>
    </location>
</feature>
<evidence type="ECO:0000259" key="6">
    <source>
        <dbReference type="PROSITE" id="PS50262"/>
    </source>
</evidence>
<reference evidence="8" key="1">
    <citation type="submission" date="2020-12" db="UniProtKB">
        <authorList>
            <consortium name="WormBaseParasite"/>
        </authorList>
    </citation>
    <scope>IDENTIFICATION</scope>
    <source>
        <strain evidence="8">MHco3</strain>
    </source>
</reference>
<name>A0A7I5E742_HAECO</name>
<evidence type="ECO:0000256" key="5">
    <source>
        <dbReference type="SAM" id="Phobius"/>
    </source>
</evidence>
<feature type="transmembrane region" description="Helical" evidence="5">
    <location>
        <begin position="137"/>
        <end position="162"/>
    </location>
</feature>